<organism evidence="3 4">
    <name type="scientific">Desulfosarcina ovata subsp. sediminis</name>
    <dbReference type="NCBI Taxonomy" id="885957"/>
    <lineage>
        <taxon>Bacteria</taxon>
        <taxon>Pseudomonadati</taxon>
        <taxon>Thermodesulfobacteriota</taxon>
        <taxon>Desulfobacteria</taxon>
        <taxon>Desulfobacterales</taxon>
        <taxon>Desulfosarcinaceae</taxon>
        <taxon>Desulfosarcina</taxon>
    </lineage>
</organism>
<sequence>METIPLSLATVVINALGVSGLIFIIWHFDNKRDQRKDALRRQEIKEREKEIAEREGALTKVLAQYKDDVSEIKRLYENNVHLVEEAQASNLRLEKLYGETLSVISLNTQAQTGLVKTIENNRFCPLMREKGMKL</sequence>
<evidence type="ECO:0000256" key="1">
    <source>
        <dbReference type="SAM" id="Phobius"/>
    </source>
</evidence>
<evidence type="ECO:0000313" key="3">
    <source>
        <dbReference type="EMBL" id="BBO84489.1"/>
    </source>
</evidence>
<gene>
    <name evidence="2" type="ORF">DSCO28_07490</name>
    <name evidence="3" type="ORF">DSCO28_50550</name>
</gene>
<evidence type="ECO:0000313" key="4">
    <source>
        <dbReference type="Proteomes" id="UP000425960"/>
    </source>
</evidence>
<name>A0A5K7ZW61_9BACT</name>
<dbReference type="EMBL" id="AP021876">
    <property type="protein sequence ID" value="BBO84489.1"/>
    <property type="molecule type" value="Genomic_DNA"/>
</dbReference>
<dbReference type="Proteomes" id="UP000425960">
    <property type="component" value="Chromosome"/>
</dbReference>
<evidence type="ECO:0000313" key="2">
    <source>
        <dbReference type="EMBL" id="BBO80183.1"/>
    </source>
</evidence>
<reference evidence="3 4" key="1">
    <citation type="submission" date="2019-11" db="EMBL/GenBank/DDBJ databases">
        <title>Comparative genomics of hydrocarbon-degrading Desulfosarcina strains.</title>
        <authorList>
            <person name="Watanabe M."/>
            <person name="Kojima H."/>
            <person name="Fukui M."/>
        </authorList>
    </citation>
    <scope>NUCLEOTIDE SEQUENCE [LARGE SCALE GENOMIC DNA]</scope>
    <source>
        <strain evidence="3 4">28bB2T</strain>
    </source>
</reference>
<dbReference type="KEGG" id="dov:DSCO28_07490"/>
<proteinExistence type="predicted"/>
<keyword evidence="1" id="KW-0812">Transmembrane</keyword>
<keyword evidence="1" id="KW-0472">Membrane</keyword>
<dbReference type="KEGG" id="dov:DSCO28_50550"/>
<accession>A0A5K7ZW61</accession>
<protein>
    <submittedName>
        <fullName evidence="3">Uncharacterized protein</fullName>
    </submittedName>
</protein>
<feature type="transmembrane region" description="Helical" evidence="1">
    <location>
        <begin position="6"/>
        <end position="26"/>
    </location>
</feature>
<keyword evidence="1" id="KW-1133">Transmembrane helix</keyword>
<dbReference type="RefSeq" id="WP_155321203.1">
    <property type="nucleotide sequence ID" value="NZ_AP021876.1"/>
</dbReference>
<dbReference type="AlphaFoldDB" id="A0A5K7ZW61"/>
<dbReference type="EMBL" id="AP021876">
    <property type="protein sequence ID" value="BBO80183.1"/>
    <property type="molecule type" value="Genomic_DNA"/>
</dbReference>